<dbReference type="AlphaFoldDB" id="A0A084VSX8"/>
<sequence length="151" mass="15807">MIIITARDDDDGIEPFSHDHGDRRSGTEAGKEGLPSGGYRGHGRTGIANEPIKLHAETVAINLSPSKAYFGSPARKSLSHARVGGFPFLATCSLAEGFLYASPGSVSSPFVRSLHLLQTIAGLEQAFGTVQCGHTMTDGGGVSEQIVKGKL</sequence>
<name>A0A084VSX8_ANOSI</name>
<accession>A0A084VSX8</accession>
<organism evidence="2">
    <name type="scientific">Anopheles sinensis</name>
    <name type="common">Mosquito</name>
    <dbReference type="NCBI Taxonomy" id="74873"/>
    <lineage>
        <taxon>Eukaryota</taxon>
        <taxon>Metazoa</taxon>
        <taxon>Ecdysozoa</taxon>
        <taxon>Arthropoda</taxon>
        <taxon>Hexapoda</taxon>
        <taxon>Insecta</taxon>
        <taxon>Pterygota</taxon>
        <taxon>Neoptera</taxon>
        <taxon>Endopterygota</taxon>
        <taxon>Diptera</taxon>
        <taxon>Nematocera</taxon>
        <taxon>Culicoidea</taxon>
        <taxon>Culicidae</taxon>
        <taxon>Anophelinae</taxon>
        <taxon>Anopheles</taxon>
    </lineage>
</organism>
<proteinExistence type="predicted"/>
<dbReference type="EMBL" id="ATLV01016149">
    <property type="status" value="NOT_ANNOTATED_CDS"/>
    <property type="molecule type" value="Genomic_DNA"/>
</dbReference>
<evidence type="ECO:0000256" key="1">
    <source>
        <dbReference type="SAM" id="MobiDB-lite"/>
    </source>
</evidence>
<dbReference type="VEuPathDB" id="VectorBase:ASIC008527"/>
<dbReference type="EMBL" id="KE525057">
    <property type="protein sequence ID" value="KFB41072.1"/>
    <property type="molecule type" value="Genomic_DNA"/>
</dbReference>
<keyword evidence="4" id="KW-1185">Reference proteome</keyword>
<feature type="region of interest" description="Disordered" evidence="1">
    <location>
        <begin position="7"/>
        <end position="46"/>
    </location>
</feature>
<gene>
    <name evidence="2" type="ORF">ZHAS_00008527</name>
</gene>
<dbReference type="EnsemblMetazoa" id="ASIC008527-RA">
    <property type="protein sequence ID" value="ASIC008527-PA"/>
    <property type="gene ID" value="ASIC008527"/>
</dbReference>
<protein>
    <submittedName>
        <fullName evidence="2 3">Cysteine/histidine-rich C1 domain-containing protein</fullName>
    </submittedName>
</protein>
<dbReference type="Proteomes" id="UP000030765">
    <property type="component" value="Unassembled WGS sequence"/>
</dbReference>
<feature type="compositionally biased region" description="Basic and acidic residues" evidence="1">
    <location>
        <begin position="16"/>
        <end position="31"/>
    </location>
</feature>
<evidence type="ECO:0000313" key="2">
    <source>
        <dbReference type="EMBL" id="KFB41072.1"/>
    </source>
</evidence>
<reference evidence="3" key="2">
    <citation type="submission" date="2020-05" db="UniProtKB">
        <authorList>
            <consortium name="EnsemblMetazoa"/>
        </authorList>
    </citation>
    <scope>IDENTIFICATION</scope>
</reference>
<evidence type="ECO:0000313" key="3">
    <source>
        <dbReference type="EnsemblMetazoa" id="ASIC008527-PA"/>
    </source>
</evidence>
<reference evidence="2 4" key="1">
    <citation type="journal article" date="2014" name="BMC Genomics">
        <title>Genome sequence of Anopheles sinensis provides insight into genetics basis of mosquito competence for malaria parasites.</title>
        <authorList>
            <person name="Zhou D."/>
            <person name="Zhang D."/>
            <person name="Ding G."/>
            <person name="Shi L."/>
            <person name="Hou Q."/>
            <person name="Ye Y."/>
            <person name="Xu Y."/>
            <person name="Zhou H."/>
            <person name="Xiong C."/>
            <person name="Li S."/>
            <person name="Yu J."/>
            <person name="Hong S."/>
            <person name="Yu X."/>
            <person name="Zou P."/>
            <person name="Chen C."/>
            <person name="Chang X."/>
            <person name="Wang W."/>
            <person name="Lv Y."/>
            <person name="Sun Y."/>
            <person name="Ma L."/>
            <person name="Shen B."/>
            <person name="Zhu C."/>
        </authorList>
    </citation>
    <scope>NUCLEOTIDE SEQUENCE [LARGE SCALE GENOMIC DNA]</scope>
</reference>
<evidence type="ECO:0000313" key="4">
    <source>
        <dbReference type="Proteomes" id="UP000030765"/>
    </source>
</evidence>